<proteinExistence type="predicted"/>
<protein>
    <submittedName>
        <fullName evidence="2">Uncharacterized protein</fullName>
    </submittedName>
</protein>
<name>D8LSR8_ECTSI</name>
<feature type="transmembrane region" description="Helical" evidence="1">
    <location>
        <begin position="17"/>
        <end position="35"/>
    </location>
</feature>
<dbReference type="EMBL" id="FN648992">
    <property type="protein sequence ID" value="CBN75268.1"/>
    <property type="molecule type" value="Genomic_DNA"/>
</dbReference>
<dbReference type="AlphaFoldDB" id="D8LSR8"/>
<dbReference type="Proteomes" id="UP000002630">
    <property type="component" value="Linkage Group LG10"/>
</dbReference>
<keyword evidence="1" id="KW-0472">Membrane</keyword>
<evidence type="ECO:0000313" key="2">
    <source>
        <dbReference type="EMBL" id="CBN75268.1"/>
    </source>
</evidence>
<organism evidence="2 3">
    <name type="scientific">Ectocarpus siliculosus</name>
    <name type="common">Brown alga</name>
    <name type="synonym">Conferva siliculosa</name>
    <dbReference type="NCBI Taxonomy" id="2880"/>
    <lineage>
        <taxon>Eukaryota</taxon>
        <taxon>Sar</taxon>
        <taxon>Stramenopiles</taxon>
        <taxon>Ochrophyta</taxon>
        <taxon>PX clade</taxon>
        <taxon>Phaeophyceae</taxon>
        <taxon>Ectocarpales</taxon>
        <taxon>Ectocarpaceae</taxon>
        <taxon>Ectocarpus</taxon>
    </lineage>
</organism>
<keyword evidence="1" id="KW-0812">Transmembrane</keyword>
<keyword evidence="1" id="KW-1133">Transmembrane helix</keyword>
<evidence type="ECO:0000256" key="1">
    <source>
        <dbReference type="SAM" id="Phobius"/>
    </source>
</evidence>
<keyword evidence="3" id="KW-1185">Reference proteome</keyword>
<accession>D8LSR8</accession>
<sequence length="52" mass="6171">MDDEWFDAIHGRLERTFWTQMMMLLVVGGLFSLVARCHEFMDGFGHHFTYMG</sequence>
<reference evidence="2 3" key="1">
    <citation type="journal article" date="2010" name="Nature">
        <title>The Ectocarpus genome and the independent evolution of multicellularity in brown algae.</title>
        <authorList>
            <person name="Cock J.M."/>
            <person name="Sterck L."/>
            <person name="Rouze P."/>
            <person name="Scornet D."/>
            <person name="Allen A.E."/>
            <person name="Amoutzias G."/>
            <person name="Anthouard V."/>
            <person name="Artiguenave F."/>
            <person name="Aury J.M."/>
            <person name="Badger J.H."/>
            <person name="Beszteri B."/>
            <person name="Billiau K."/>
            <person name="Bonnet E."/>
            <person name="Bothwell J.H."/>
            <person name="Bowler C."/>
            <person name="Boyen C."/>
            <person name="Brownlee C."/>
            <person name="Carrano C.J."/>
            <person name="Charrier B."/>
            <person name="Cho G.Y."/>
            <person name="Coelho S.M."/>
            <person name="Collen J."/>
            <person name="Corre E."/>
            <person name="Da Silva C."/>
            <person name="Delage L."/>
            <person name="Delaroque N."/>
            <person name="Dittami S.M."/>
            <person name="Doulbeau S."/>
            <person name="Elias M."/>
            <person name="Farnham G."/>
            <person name="Gachon C.M."/>
            <person name="Gschloessl B."/>
            <person name="Heesch S."/>
            <person name="Jabbari K."/>
            <person name="Jubin C."/>
            <person name="Kawai H."/>
            <person name="Kimura K."/>
            <person name="Kloareg B."/>
            <person name="Kupper F.C."/>
            <person name="Lang D."/>
            <person name="Le Bail A."/>
            <person name="Leblanc C."/>
            <person name="Lerouge P."/>
            <person name="Lohr M."/>
            <person name="Lopez P.J."/>
            <person name="Martens C."/>
            <person name="Maumus F."/>
            <person name="Michel G."/>
            <person name="Miranda-Saavedra D."/>
            <person name="Morales J."/>
            <person name="Moreau H."/>
            <person name="Motomura T."/>
            <person name="Nagasato C."/>
            <person name="Napoli C.A."/>
            <person name="Nelson D.R."/>
            <person name="Nyvall-Collen P."/>
            <person name="Peters A.F."/>
            <person name="Pommier C."/>
            <person name="Potin P."/>
            <person name="Poulain J."/>
            <person name="Quesneville H."/>
            <person name="Read B."/>
            <person name="Rensing S.A."/>
            <person name="Ritter A."/>
            <person name="Rousvoal S."/>
            <person name="Samanta M."/>
            <person name="Samson G."/>
            <person name="Schroeder D.C."/>
            <person name="Segurens B."/>
            <person name="Strittmatter M."/>
            <person name="Tonon T."/>
            <person name="Tregear J.W."/>
            <person name="Valentin K."/>
            <person name="von Dassow P."/>
            <person name="Yamagishi T."/>
            <person name="Van de Peer Y."/>
            <person name="Wincker P."/>
        </authorList>
    </citation>
    <scope>NUCLEOTIDE SEQUENCE [LARGE SCALE GENOMIC DNA]</scope>
    <source>
        <strain evidence="3">Ec32 / CCAP1310/4</strain>
    </source>
</reference>
<dbReference type="EMBL" id="FN649735">
    <property type="protein sequence ID" value="CBN75268.1"/>
    <property type="molecule type" value="Genomic_DNA"/>
</dbReference>
<dbReference type="InParanoid" id="D8LSR8"/>
<gene>
    <name evidence="2" type="ORF">Esi_0076_0072</name>
</gene>
<evidence type="ECO:0000313" key="3">
    <source>
        <dbReference type="Proteomes" id="UP000002630"/>
    </source>
</evidence>